<evidence type="ECO:0000313" key="1">
    <source>
        <dbReference type="EMBL" id="RCX13263.1"/>
    </source>
</evidence>
<comment type="caution">
    <text evidence="1">The sequence shown here is derived from an EMBL/GenBank/DDBJ whole genome shotgun (WGS) entry which is preliminary data.</text>
</comment>
<protein>
    <submittedName>
        <fullName evidence="1">XkdN-like tail assembly chaperone</fullName>
    </submittedName>
</protein>
<dbReference type="OrthoDB" id="1634378at2"/>
<accession>A0A369AW23</accession>
<dbReference type="InterPro" id="IPR014986">
    <property type="entry name" value="XkdN-like"/>
</dbReference>
<dbReference type="RefSeq" id="WP_114298680.1">
    <property type="nucleotide sequence ID" value="NZ_QPJT01000018.1"/>
</dbReference>
<dbReference type="Pfam" id="PF08890">
    <property type="entry name" value="Phage_TAC_5"/>
    <property type="match status" value="1"/>
</dbReference>
<organism evidence="1 2">
    <name type="scientific">Anaerobacterium chartisolvens</name>
    <dbReference type="NCBI Taxonomy" id="1297424"/>
    <lineage>
        <taxon>Bacteria</taxon>
        <taxon>Bacillati</taxon>
        <taxon>Bacillota</taxon>
        <taxon>Clostridia</taxon>
        <taxon>Eubacteriales</taxon>
        <taxon>Oscillospiraceae</taxon>
        <taxon>Anaerobacterium</taxon>
    </lineage>
</organism>
<sequence length="134" mass="15658">MNLTEMLLSNDINEFKLPEKELEIKRLSALYKQAFIIRFRAIRPDEEEEIQRDCMTITKDGVEVDSSKMKYLTAARCMLDPDIKNKDLQNKFKAPNFMELLKKLFLIGEITSVYDEIQELSGYGKNKVEEVKNS</sequence>
<dbReference type="Gene3D" id="3.30.2220.30">
    <property type="match status" value="1"/>
</dbReference>
<name>A0A369AW23_9FIRM</name>
<dbReference type="Proteomes" id="UP000253034">
    <property type="component" value="Unassembled WGS sequence"/>
</dbReference>
<dbReference type="InterPro" id="IPR038559">
    <property type="entry name" value="XkdN-like_sf"/>
</dbReference>
<keyword evidence="2" id="KW-1185">Reference proteome</keyword>
<dbReference type="AlphaFoldDB" id="A0A369AW23"/>
<reference evidence="1 2" key="1">
    <citation type="submission" date="2018-07" db="EMBL/GenBank/DDBJ databases">
        <title>Genomic Encyclopedia of Type Strains, Phase IV (KMG-IV): sequencing the most valuable type-strain genomes for metagenomic binning, comparative biology and taxonomic classification.</title>
        <authorList>
            <person name="Goeker M."/>
        </authorList>
    </citation>
    <scope>NUCLEOTIDE SEQUENCE [LARGE SCALE GENOMIC DNA]</scope>
    <source>
        <strain evidence="1 2">DSM 27016</strain>
    </source>
</reference>
<evidence type="ECO:0000313" key="2">
    <source>
        <dbReference type="Proteomes" id="UP000253034"/>
    </source>
</evidence>
<dbReference type="EMBL" id="QPJT01000018">
    <property type="protein sequence ID" value="RCX13263.1"/>
    <property type="molecule type" value="Genomic_DNA"/>
</dbReference>
<gene>
    <name evidence="1" type="ORF">DFR58_11881</name>
</gene>
<proteinExistence type="predicted"/>